<feature type="chain" id="PRO_5036319019" evidence="1">
    <location>
        <begin position="21"/>
        <end position="283"/>
    </location>
</feature>
<protein>
    <submittedName>
        <fullName evidence="2 3">Uncharacterized protein</fullName>
    </submittedName>
</protein>
<feature type="signal peptide" evidence="1">
    <location>
        <begin position="1"/>
        <end position="20"/>
    </location>
</feature>
<keyword evidence="1" id="KW-0732">Signal</keyword>
<dbReference type="Gramene" id="Pp3c8_12989V3.1">
    <property type="protein sequence ID" value="Pp3c8_12989V3.1"/>
    <property type="gene ID" value="Pp3c8_12989"/>
</dbReference>
<evidence type="ECO:0000313" key="3">
    <source>
        <dbReference type="EnsemblPlants" id="Pp3c8_12989V3.1"/>
    </source>
</evidence>
<sequence length="283" mass="31918">MVLISSHCLVLISIHGGVYEIKTGPVYVIDSLGIEINSCPGNGTKDATCFQVHGTRLRLDALRMDHSDDPSLLLTSIQNTRLAPEKHENHPLLNKFAMADNKNLNFIKRSVDSSVFDLEFSCGCVHDSVQEVLLEHFVDLELVQEFHCSTLLRMCLKLVDLTSGFSDEEYTTEEWSSFLKVKMSVLVRLSSGSCSPERKVEVDANHDDVLGSEIKKEVECLIEQRDVLHSVLNEVWAEVACMCKILLEATDEVIFPCLCDEATIVDRMYMLAKNLRCVNKLWH</sequence>
<organism evidence="2">
    <name type="scientific">Physcomitrium patens</name>
    <name type="common">Spreading-leaved earth moss</name>
    <name type="synonym">Physcomitrella patens</name>
    <dbReference type="NCBI Taxonomy" id="3218"/>
    <lineage>
        <taxon>Eukaryota</taxon>
        <taxon>Viridiplantae</taxon>
        <taxon>Streptophyta</taxon>
        <taxon>Embryophyta</taxon>
        <taxon>Bryophyta</taxon>
        <taxon>Bryophytina</taxon>
        <taxon>Bryopsida</taxon>
        <taxon>Funariidae</taxon>
        <taxon>Funariales</taxon>
        <taxon>Funariaceae</taxon>
        <taxon>Physcomitrium</taxon>
    </lineage>
</organism>
<reference evidence="2 4" key="1">
    <citation type="journal article" date="2008" name="Science">
        <title>The Physcomitrella genome reveals evolutionary insights into the conquest of land by plants.</title>
        <authorList>
            <person name="Rensing S."/>
            <person name="Lang D."/>
            <person name="Zimmer A."/>
            <person name="Terry A."/>
            <person name="Salamov A."/>
            <person name="Shapiro H."/>
            <person name="Nishiyama T."/>
            <person name="Perroud P.-F."/>
            <person name="Lindquist E."/>
            <person name="Kamisugi Y."/>
            <person name="Tanahashi T."/>
            <person name="Sakakibara K."/>
            <person name="Fujita T."/>
            <person name="Oishi K."/>
            <person name="Shin-I T."/>
            <person name="Kuroki Y."/>
            <person name="Toyoda A."/>
            <person name="Suzuki Y."/>
            <person name="Hashimoto A."/>
            <person name="Yamaguchi K."/>
            <person name="Sugano A."/>
            <person name="Kohara Y."/>
            <person name="Fujiyama A."/>
            <person name="Anterola A."/>
            <person name="Aoki S."/>
            <person name="Ashton N."/>
            <person name="Barbazuk W.B."/>
            <person name="Barker E."/>
            <person name="Bennetzen J."/>
            <person name="Bezanilla M."/>
            <person name="Blankenship R."/>
            <person name="Cho S.H."/>
            <person name="Dutcher S."/>
            <person name="Estelle M."/>
            <person name="Fawcett J.A."/>
            <person name="Gundlach H."/>
            <person name="Hanada K."/>
            <person name="Heyl A."/>
            <person name="Hicks K.A."/>
            <person name="Hugh J."/>
            <person name="Lohr M."/>
            <person name="Mayer K."/>
            <person name="Melkozernov A."/>
            <person name="Murata T."/>
            <person name="Nelson D."/>
            <person name="Pils B."/>
            <person name="Prigge M."/>
            <person name="Reiss B."/>
            <person name="Renner T."/>
            <person name="Rombauts S."/>
            <person name="Rushton P."/>
            <person name="Sanderfoot A."/>
            <person name="Schween G."/>
            <person name="Shiu S.-H."/>
            <person name="Stueber K."/>
            <person name="Theodoulou F.L."/>
            <person name="Tu H."/>
            <person name="Van de Peer Y."/>
            <person name="Verrier P.J."/>
            <person name="Waters E."/>
            <person name="Wood A."/>
            <person name="Yang L."/>
            <person name="Cove D."/>
            <person name="Cuming A."/>
            <person name="Hasebe M."/>
            <person name="Lucas S."/>
            <person name="Mishler D.B."/>
            <person name="Reski R."/>
            <person name="Grigoriev I."/>
            <person name="Quatrano R.S."/>
            <person name="Boore J.L."/>
        </authorList>
    </citation>
    <scope>NUCLEOTIDE SEQUENCE [LARGE SCALE GENOMIC DNA]</scope>
    <source>
        <strain evidence="3 4">cv. Gransden 2004</strain>
    </source>
</reference>
<evidence type="ECO:0000256" key="1">
    <source>
        <dbReference type="SAM" id="SignalP"/>
    </source>
</evidence>
<dbReference type="InParanoid" id="A0A2K1K707"/>
<proteinExistence type="predicted"/>
<reference evidence="2 4" key="2">
    <citation type="journal article" date="2018" name="Plant J.">
        <title>The Physcomitrella patens chromosome-scale assembly reveals moss genome structure and evolution.</title>
        <authorList>
            <person name="Lang D."/>
            <person name="Ullrich K.K."/>
            <person name="Murat F."/>
            <person name="Fuchs J."/>
            <person name="Jenkins J."/>
            <person name="Haas F.B."/>
            <person name="Piednoel M."/>
            <person name="Gundlach H."/>
            <person name="Van Bel M."/>
            <person name="Meyberg R."/>
            <person name="Vives C."/>
            <person name="Morata J."/>
            <person name="Symeonidi A."/>
            <person name="Hiss M."/>
            <person name="Muchero W."/>
            <person name="Kamisugi Y."/>
            <person name="Saleh O."/>
            <person name="Blanc G."/>
            <person name="Decker E.L."/>
            <person name="van Gessel N."/>
            <person name="Grimwood J."/>
            <person name="Hayes R.D."/>
            <person name="Graham S.W."/>
            <person name="Gunter L.E."/>
            <person name="McDaniel S.F."/>
            <person name="Hoernstein S.N.W."/>
            <person name="Larsson A."/>
            <person name="Li F.W."/>
            <person name="Perroud P.F."/>
            <person name="Phillips J."/>
            <person name="Ranjan P."/>
            <person name="Rokshar D.S."/>
            <person name="Rothfels C.J."/>
            <person name="Schneider L."/>
            <person name="Shu S."/>
            <person name="Stevenson D.W."/>
            <person name="Thummler F."/>
            <person name="Tillich M."/>
            <person name="Villarreal Aguilar J.C."/>
            <person name="Widiez T."/>
            <person name="Wong G.K."/>
            <person name="Wymore A."/>
            <person name="Zhang Y."/>
            <person name="Zimmer A.D."/>
            <person name="Quatrano R.S."/>
            <person name="Mayer K.F.X."/>
            <person name="Goodstein D."/>
            <person name="Casacuberta J.M."/>
            <person name="Vandepoele K."/>
            <person name="Reski R."/>
            <person name="Cuming A.C."/>
            <person name="Tuskan G.A."/>
            <person name="Maumus F."/>
            <person name="Salse J."/>
            <person name="Schmutz J."/>
            <person name="Rensing S.A."/>
        </authorList>
    </citation>
    <scope>NUCLEOTIDE SEQUENCE [LARGE SCALE GENOMIC DNA]</scope>
    <source>
        <strain evidence="3 4">cv. Gransden 2004</strain>
    </source>
</reference>
<name>A0A2K1K707_PHYPA</name>
<dbReference type="AlphaFoldDB" id="A0A2K1K707"/>
<evidence type="ECO:0000313" key="4">
    <source>
        <dbReference type="Proteomes" id="UP000006727"/>
    </source>
</evidence>
<dbReference type="Proteomes" id="UP000006727">
    <property type="component" value="Chromosome 8"/>
</dbReference>
<gene>
    <name evidence="2" type="ORF">PHYPA_011457</name>
</gene>
<keyword evidence="4" id="KW-1185">Reference proteome</keyword>
<accession>A0A2K1K707</accession>
<evidence type="ECO:0000313" key="2">
    <source>
        <dbReference type="EMBL" id="PNR49561.1"/>
    </source>
</evidence>
<dbReference type="EMBL" id="ABEU02000008">
    <property type="protein sequence ID" value="PNR49561.1"/>
    <property type="molecule type" value="Genomic_DNA"/>
</dbReference>
<dbReference type="EnsemblPlants" id="Pp3c8_12989V3.1">
    <property type="protein sequence ID" value="Pp3c8_12989V3.1"/>
    <property type="gene ID" value="Pp3c8_12989"/>
</dbReference>
<reference evidence="3" key="3">
    <citation type="submission" date="2020-12" db="UniProtKB">
        <authorList>
            <consortium name="EnsemblPlants"/>
        </authorList>
    </citation>
    <scope>IDENTIFICATION</scope>
</reference>